<evidence type="ECO:0000256" key="4">
    <source>
        <dbReference type="ARBA" id="ARBA00022723"/>
    </source>
</evidence>
<dbReference type="EMBL" id="DXAW01000127">
    <property type="protein sequence ID" value="HIZ86336.1"/>
    <property type="molecule type" value="Genomic_DNA"/>
</dbReference>
<evidence type="ECO:0000256" key="7">
    <source>
        <dbReference type="ARBA" id="ARBA00022842"/>
    </source>
</evidence>
<comment type="cofactor">
    <cofactor evidence="2">
        <name>Mg(2+)</name>
        <dbReference type="ChEBI" id="CHEBI:18420"/>
    </cofactor>
</comment>
<feature type="transmembrane region" description="Helical" evidence="9">
    <location>
        <begin position="71"/>
        <end position="89"/>
    </location>
</feature>
<evidence type="ECO:0000256" key="8">
    <source>
        <dbReference type="ARBA" id="ARBA00023204"/>
    </source>
</evidence>
<organism evidence="11 12">
    <name type="scientific">Candidatus Coprenecus stercoravium</name>
    <dbReference type="NCBI Taxonomy" id="2840735"/>
    <lineage>
        <taxon>Bacteria</taxon>
        <taxon>Pseudomonadati</taxon>
        <taxon>Bacteroidota</taxon>
        <taxon>Bacteroidia</taxon>
        <taxon>Bacteroidales</taxon>
        <taxon>Rikenellaceae</taxon>
        <taxon>Rikenellaceae incertae sedis</taxon>
        <taxon>Candidatus Coprenecus</taxon>
    </lineage>
</organism>
<protein>
    <submittedName>
        <fullName evidence="11">Endonuclease/exonuclease/phosphatase family protein</fullName>
    </submittedName>
</protein>
<keyword evidence="9" id="KW-1133">Transmembrane helix</keyword>
<keyword evidence="5" id="KW-0227">DNA damage</keyword>
<dbReference type="PANTHER" id="PTHR15822">
    <property type="entry name" value="TRAF AND TNF RECEPTOR-ASSOCIATED PROTEIN"/>
    <property type="match status" value="1"/>
</dbReference>
<sequence length="363" mass="41219">MGKKKKRIFLSISFRVIATFFCILLLLSYVSVLIDPAVFPPAGFFGIYFIPVLIINILLFFTALFRWSSSVWIPVIAIAPSLLFAGSFLKIPVKSIPETERNGSIKILTYNVGGFRSGTGNPETNLRNVIALLEDENPQIVSMQEFRTSDTSSISKLFHDYPYIRKHFYRLRNGDFVGNVTLSRLPITEDGFLRFRGTTNMALYTDIDYGHDAFRLYNIHLESNNISLTSMIKELKGGYDEFSQEFTEIHEKVRKSSTKRGSQVRALLDNIPESGLPAVICGDVNDTPMSYCFRNLSKGRKDTFREAGSGFGATYRILWPLLRIDYVFVPESVRVSGHRTPRVRYSDHYPVIADIDITDSLNL</sequence>
<keyword evidence="9" id="KW-0812">Transmembrane</keyword>
<keyword evidence="4" id="KW-0479">Metal-binding</keyword>
<gene>
    <name evidence="11" type="ORF">IAC04_07590</name>
</gene>
<dbReference type="GO" id="GO:0004519">
    <property type="term" value="F:endonuclease activity"/>
    <property type="evidence" value="ECO:0007669"/>
    <property type="project" value="UniProtKB-KW"/>
</dbReference>
<dbReference type="InterPro" id="IPR005135">
    <property type="entry name" value="Endo/exonuclease/phosphatase"/>
</dbReference>
<comment type="caution">
    <text evidence="11">The sequence shown here is derived from an EMBL/GenBank/DDBJ whole genome shotgun (WGS) entry which is preliminary data.</text>
</comment>
<evidence type="ECO:0000259" key="10">
    <source>
        <dbReference type="Pfam" id="PF03372"/>
    </source>
</evidence>
<dbReference type="GO" id="GO:0046872">
    <property type="term" value="F:metal ion binding"/>
    <property type="evidence" value="ECO:0007669"/>
    <property type="project" value="UniProtKB-KW"/>
</dbReference>
<dbReference type="SUPFAM" id="SSF56219">
    <property type="entry name" value="DNase I-like"/>
    <property type="match status" value="1"/>
</dbReference>
<proteinExistence type="predicted"/>
<dbReference type="CDD" id="cd09084">
    <property type="entry name" value="EEP-2"/>
    <property type="match status" value="1"/>
</dbReference>
<comment type="cofactor">
    <cofactor evidence="1">
        <name>Mn(2+)</name>
        <dbReference type="ChEBI" id="CHEBI:29035"/>
    </cofactor>
</comment>
<keyword evidence="7" id="KW-0460">Magnesium</keyword>
<evidence type="ECO:0000256" key="5">
    <source>
        <dbReference type="ARBA" id="ARBA00022763"/>
    </source>
</evidence>
<dbReference type="InterPro" id="IPR051547">
    <property type="entry name" value="TDP2-like"/>
</dbReference>
<keyword evidence="3" id="KW-0540">Nuclease</keyword>
<evidence type="ECO:0000313" key="11">
    <source>
        <dbReference type="EMBL" id="HIZ86336.1"/>
    </source>
</evidence>
<feature type="transmembrane region" description="Helical" evidence="9">
    <location>
        <begin position="44"/>
        <end position="64"/>
    </location>
</feature>
<evidence type="ECO:0000256" key="9">
    <source>
        <dbReference type="SAM" id="Phobius"/>
    </source>
</evidence>
<feature type="domain" description="Endonuclease/exonuclease/phosphatase" evidence="10">
    <location>
        <begin position="108"/>
        <end position="348"/>
    </location>
</feature>
<evidence type="ECO:0000313" key="12">
    <source>
        <dbReference type="Proteomes" id="UP000824115"/>
    </source>
</evidence>
<dbReference type="Proteomes" id="UP000824115">
    <property type="component" value="Unassembled WGS sequence"/>
</dbReference>
<dbReference type="GO" id="GO:0016787">
    <property type="term" value="F:hydrolase activity"/>
    <property type="evidence" value="ECO:0007669"/>
    <property type="project" value="UniProtKB-KW"/>
</dbReference>
<keyword evidence="6" id="KW-0378">Hydrolase</keyword>
<reference evidence="11" key="2">
    <citation type="submission" date="2021-04" db="EMBL/GenBank/DDBJ databases">
        <authorList>
            <person name="Gilroy R."/>
        </authorList>
    </citation>
    <scope>NUCLEOTIDE SEQUENCE</scope>
    <source>
        <strain evidence="11">Gambia16-554</strain>
    </source>
</reference>
<keyword evidence="9" id="KW-0472">Membrane</keyword>
<feature type="transmembrane region" description="Helical" evidence="9">
    <location>
        <begin position="12"/>
        <end position="32"/>
    </location>
</feature>
<accession>A0A9D2GQH4</accession>
<dbReference type="Pfam" id="PF03372">
    <property type="entry name" value="Exo_endo_phos"/>
    <property type="match status" value="1"/>
</dbReference>
<evidence type="ECO:0000256" key="3">
    <source>
        <dbReference type="ARBA" id="ARBA00022722"/>
    </source>
</evidence>
<evidence type="ECO:0000256" key="6">
    <source>
        <dbReference type="ARBA" id="ARBA00022801"/>
    </source>
</evidence>
<evidence type="ECO:0000256" key="1">
    <source>
        <dbReference type="ARBA" id="ARBA00001936"/>
    </source>
</evidence>
<reference evidence="11" key="1">
    <citation type="journal article" date="2021" name="PeerJ">
        <title>Extensive microbial diversity within the chicken gut microbiome revealed by metagenomics and culture.</title>
        <authorList>
            <person name="Gilroy R."/>
            <person name="Ravi A."/>
            <person name="Getino M."/>
            <person name="Pursley I."/>
            <person name="Horton D.L."/>
            <person name="Alikhan N.F."/>
            <person name="Baker D."/>
            <person name="Gharbi K."/>
            <person name="Hall N."/>
            <person name="Watson M."/>
            <person name="Adriaenssens E.M."/>
            <person name="Foster-Nyarko E."/>
            <person name="Jarju S."/>
            <person name="Secka A."/>
            <person name="Antonio M."/>
            <person name="Oren A."/>
            <person name="Chaudhuri R.R."/>
            <person name="La Ragione R."/>
            <person name="Hildebrand F."/>
            <person name="Pallen M.J."/>
        </authorList>
    </citation>
    <scope>NUCLEOTIDE SEQUENCE</scope>
    <source>
        <strain evidence="11">Gambia16-554</strain>
    </source>
</reference>
<dbReference type="PANTHER" id="PTHR15822:SF4">
    <property type="entry name" value="TYROSYL-DNA PHOSPHODIESTERASE 2"/>
    <property type="match status" value="1"/>
</dbReference>
<keyword evidence="11" id="KW-0255">Endonuclease</keyword>
<dbReference type="AlphaFoldDB" id="A0A9D2GQH4"/>
<keyword evidence="8" id="KW-0234">DNA repair</keyword>
<evidence type="ECO:0000256" key="2">
    <source>
        <dbReference type="ARBA" id="ARBA00001946"/>
    </source>
</evidence>
<dbReference type="Gene3D" id="3.60.10.10">
    <property type="entry name" value="Endonuclease/exonuclease/phosphatase"/>
    <property type="match status" value="1"/>
</dbReference>
<dbReference type="InterPro" id="IPR036691">
    <property type="entry name" value="Endo/exonu/phosph_ase_sf"/>
</dbReference>
<name>A0A9D2GQH4_9BACT</name>
<dbReference type="GO" id="GO:0006281">
    <property type="term" value="P:DNA repair"/>
    <property type="evidence" value="ECO:0007669"/>
    <property type="project" value="UniProtKB-KW"/>
</dbReference>